<gene>
    <name evidence="1" type="ORF">C9I88_06265</name>
</gene>
<evidence type="ECO:0000313" key="2">
    <source>
        <dbReference type="Proteomes" id="UP000241954"/>
    </source>
</evidence>
<proteinExistence type="predicted"/>
<dbReference type="EMBL" id="PYLW01000004">
    <property type="protein sequence ID" value="PSV98265.1"/>
    <property type="molecule type" value="Genomic_DNA"/>
</dbReference>
<evidence type="ECO:0000313" key="1">
    <source>
        <dbReference type="EMBL" id="PSV98265.1"/>
    </source>
</evidence>
<name>A0A2T3MNE3_9GAMM</name>
<comment type="caution">
    <text evidence="1">The sequence shown here is derived from an EMBL/GenBank/DDBJ whole genome shotgun (WGS) entry which is preliminary data.</text>
</comment>
<dbReference type="Proteomes" id="UP000241954">
    <property type="component" value="Unassembled WGS sequence"/>
</dbReference>
<accession>A0A2T3MNE3</accession>
<reference evidence="1 2" key="1">
    <citation type="submission" date="2018-01" db="EMBL/GenBank/DDBJ databases">
        <title>Whole genome sequencing of Histamine producing bacteria.</title>
        <authorList>
            <person name="Butler K."/>
        </authorList>
    </citation>
    <scope>NUCLEOTIDE SEQUENCE [LARGE SCALE GENOMIC DNA]</scope>
    <source>
        <strain evidence="1 2">NCIMB 13481</strain>
    </source>
</reference>
<sequence length="130" mass="14818">MYPKDSEVGKFKLLMYRGVKDKSTHLHEEFASDPGDYGCGEYWTDNKEFAAIYGKVISKVIELDNVYRIPKGQVLPLIEEYETCKMHLGHEKRLEGATKLTNMFKEKGYSAVLTVGYENPNILGLCIFNA</sequence>
<dbReference type="RefSeq" id="WP_107236973.1">
    <property type="nucleotide sequence ID" value="NZ_PYLW01000004.1"/>
</dbReference>
<protein>
    <submittedName>
        <fullName evidence="1">Uncharacterized protein</fullName>
    </submittedName>
</protein>
<organism evidence="1 2">
    <name type="scientific">Photobacterium iliopiscarium</name>
    <dbReference type="NCBI Taxonomy" id="56192"/>
    <lineage>
        <taxon>Bacteria</taxon>
        <taxon>Pseudomonadati</taxon>
        <taxon>Pseudomonadota</taxon>
        <taxon>Gammaproteobacteria</taxon>
        <taxon>Vibrionales</taxon>
        <taxon>Vibrionaceae</taxon>
        <taxon>Photobacterium</taxon>
    </lineage>
</organism>
<dbReference type="AlphaFoldDB" id="A0A2T3MNE3"/>